<evidence type="ECO:0000259" key="7">
    <source>
        <dbReference type="Pfam" id="PF00590"/>
    </source>
</evidence>
<dbReference type="EMBL" id="BAAACG010000008">
    <property type="protein sequence ID" value="GAA0739110.1"/>
    <property type="molecule type" value="Genomic_DNA"/>
</dbReference>
<sequence>MESKVYFIGAGPGDVDLITVKGRYILEKADVVIYAGSLVNSEHLEFCKKDAAIYNSASMTLNEVLDVIKKYYKENKTIVRLHTGDPSIYGAIQEQMDEISKYNIPFEVVPGVSSFTAAAASIKREFTLPKVSQTVILTRVEGRTPVPKKEDLEILCKAQASMALFLSVGMIGKVAEKLRKGYGRNVPIAVIQKATWKDEKIVIGTLEDIEEKVKNAGITKTAQILVGDFIDTDYDKSLLYDENFTHEFRKAKNETCHN</sequence>
<protein>
    <submittedName>
        <fullName evidence="8">Precorrin-4 C(11)-methyltransferase</fullName>
    </submittedName>
</protein>
<reference evidence="8 9" key="1">
    <citation type="journal article" date="2019" name="Int. J. Syst. Evol. Microbiol.">
        <title>The Global Catalogue of Microorganisms (GCM) 10K type strain sequencing project: providing services to taxonomists for standard genome sequencing and annotation.</title>
        <authorList>
            <consortium name="The Broad Institute Genomics Platform"/>
            <consortium name="The Broad Institute Genome Sequencing Center for Infectious Disease"/>
            <person name="Wu L."/>
            <person name="Ma J."/>
        </authorList>
    </citation>
    <scope>NUCLEOTIDE SEQUENCE [LARGE SCALE GENOMIC DNA]</scope>
    <source>
        <strain evidence="8 9">JCM 1407</strain>
    </source>
</reference>
<evidence type="ECO:0000313" key="9">
    <source>
        <dbReference type="Proteomes" id="UP001501510"/>
    </source>
</evidence>
<gene>
    <name evidence="8" type="primary">cobM</name>
    <name evidence="8" type="ORF">GCM10008906_17440</name>
</gene>
<dbReference type="InterPro" id="IPR003043">
    <property type="entry name" value="Uropor_MeTrfase_CS"/>
</dbReference>
<accession>A0ABN1JGU5</accession>
<dbReference type="InterPro" id="IPR000878">
    <property type="entry name" value="4pyrrol_Mease"/>
</dbReference>
<comment type="similarity">
    <text evidence="2">Belongs to the precorrin methyltransferase family.</text>
</comment>
<dbReference type="InterPro" id="IPR014777">
    <property type="entry name" value="4pyrrole_Mease_sub1"/>
</dbReference>
<evidence type="ECO:0000256" key="5">
    <source>
        <dbReference type="ARBA" id="ARBA00022679"/>
    </source>
</evidence>
<dbReference type="InterPro" id="IPR050161">
    <property type="entry name" value="Siro_Cobalamin_biosynth"/>
</dbReference>
<evidence type="ECO:0000313" key="8">
    <source>
        <dbReference type="EMBL" id="GAA0739110.1"/>
    </source>
</evidence>
<dbReference type="SUPFAM" id="SSF53790">
    <property type="entry name" value="Tetrapyrrole methylase"/>
    <property type="match status" value="1"/>
</dbReference>
<keyword evidence="9" id="KW-1185">Reference proteome</keyword>
<comment type="caution">
    <text evidence="8">The sequence shown here is derived from an EMBL/GenBank/DDBJ whole genome shotgun (WGS) entry which is preliminary data.</text>
</comment>
<keyword evidence="3" id="KW-0169">Cobalamin biosynthesis</keyword>
<dbReference type="NCBIfam" id="TIGR01465">
    <property type="entry name" value="cobM_cbiF"/>
    <property type="match status" value="1"/>
</dbReference>
<dbReference type="RefSeq" id="WP_343760822.1">
    <property type="nucleotide sequence ID" value="NZ_BAAACG010000008.1"/>
</dbReference>
<keyword evidence="6" id="KW-0949">S-adenosyl-L-methionine</keyword>
<dbReference type="Proteomes" id="UP001501510">
    <property type="component" value="Unassembled WGS sequence"/>
</dbReference>
<comment type="pathway">
    <text evidence="1">Cofactor biosynthesis; adenosylcobalamin biosynthesis.</text>
</comment>
<dbReference type="InterPro" id="IPR035996">
    <property type="entry name" value="4pyrrol_Methylase_sf"/>
</dbReference>
<name>A0ABN1JGU5_9CLOT</name>
<evidence type="ECO:0000256" key="3">
    <source>
        <dbReference type="ARBA" id="ARBA00022573"/>
    </source>
</evidence>
<dbReference type="CDD" id="cd11641">
    <property type="entry name" value="Precorrin-4_C11-MT"/>
    <property type="match status" value="1"/>
</dbReference>
<dbReference type="PANTHER" id="PTHR45790">
    <property type="entry name" value="SIROHEME SYNTHASE-RELATED"/>
    <property type="match status" value="1"/>
</dbReference>
<keyword evidence="5" id="KW-0808">Transferase</keyword>
<evidence type="ECO:0000256" key="1">
    <source>
        <dbReference type="ARBA" id="ARBA00004953"/>
    </source>
</evidence>
<feature type="domain" description="Tetrapyrrole methylase" evidence="7">
    <location>
        <begin position="4"/>
        <end position="209"/>
    </location>
</feature>
<dbReference type="Pfam" id="PF00590">
    <property type="entry name" value="TP_methylase"/>
    <property type="match status" value="1"/>
</dbReference>
<dbReference type="PROSITE" id="PS00839">
    <property type="entry name" value="SUMT_1"/>
    <property type="match status" value="1"/>
</dbReference>
<keyword evidence="4" id="KW-0489">Methyltransferase</keyword>
<proteinExistence type="inferred from homology"/>
<evidence type="ECO:0000256" key="2">
    <source>
        <dbReference type="ARBA" id="ARBA00005879"/>
    </source>
</evidence>
<dbReference type="PANTHER" id="PTHR45790:SF4">
    <property type="entry name" value="COBALT-PRECORRIN-4 C(11)-METHYLTRANSFERASE"/>
    <property type="match status" value="1"/>
</dbReference>
<dbReference type="Gene3D" id="3.30.950.10">
    <property type="entry name" value="Methyltransferase, Cobalt-precorrin-4 Transmethylase, Domain 2"/>
    <property type="match status" value="1"/>
</dbReference>
<evidence type="ECO:0000256" key="6">
    <source>
        <dbReference type="ARBA" id="ARBA00022691"/>
    </source>
</evidence>
<organism evidence="8 9">
    <name type="scientific">Clostridium oceanicum</name>
    <dbReference type="NCBI Taxonomy" id="1543"/>
    <lineage>
        <taxon>Bacteria</taxon>
        <taxon>Bacillati</taxon>
        <taxon>Bacillota</taxon>
        <taxon>Clostridia</taxon>
        <taxon>Eubacteriales</taxon>
        <taxon>Clostridiaceae</taxon>
        <taxon>Clostridium</taxon>
    </lineage>
</organism>
<dbReference type="InterPro" id="IPR006362">
    <property type="entry name" value="Cbl_synth_CobM/CibF"/>
</dbReference>
<dbReference type="Gene3D" id="3.40.1010.10">
    <property type="entry name" value="Cobalt-precorrin-4 Transmethylase, Domain 1"/>
    <property type="match status" value="1"/>
</dbReference>
<evidence type="ECO:0000256" key="4">
    <source>
        <dbReference type="ARBA" id="ARBA00022603"/>
    </source>
</evidence>
<dbReference type="InterPro" id="IPR014776">
    <property type="entry name" value="4pyrrole_Mease_sub2"/>
</dbReference>